<protein>
    <recommendedName>
        <fullName evidence="3">HNH endonuclease</fullName>
    </recommendedName>
</protein>
<comment type="caution">
    <text evidence="1">The sequence shown here is derived from an EMBL/GenBank/DDBJ whole genome shotgun (WGS) entry which is preliminary data.</text>
</comment>
<evidence type="ECO:0000313" key="2">
    <source>
        <dbReference type="Proteomes" id="UP001500956"/>
    </source>
</evidence>
<dbReference type="EMBL" id="BAABID010000006">
    <property type="protein sequence ID" value="GAA4723405.1"/>
    <property type="molecule type" value="Genomic_DNA"/>
</dbReference>
<evidence type="ECO:0000313" key="1">
    <source>
        <dbReference type="EMBL" id="GAA4723405.1"/>
    </source>
</evidence>
<reference evidence="2" key="1">
    <citation type="journal article" date="2019" name="Int. J. Syst. Evol. Microbiol.">
        <title>The Global Catalogue of Microorganisms (GCM) 10K type strain sequencing project: providing services to taxonomists for standard genome sequencing and annotation.</title>
        <authorList>
            <consortium name="The Broad Institute Genomics Platform"/>
            <consortium name="The Broad Institute Genome Sequencing Center for Infectious Disease"/>
            <person name="Wu L."/>
            <person name="Ma J."/>
        </authorList>
    </citation>
    <scope>NUCLEOTIDE SEQUENCE [LARGE SCALE GENOMIC DNA]</scope>
    <source>
        <strain evidence="2">JCM 18063</strain>
    </source>
</reference>
<gene>
    <name evidence="1" type="ORF">GCM10023216_11250</name>
</gene>
<dbReference type="Proteomes" id="UP001500956">
    <property type="component" value="Unassembled WGS sequence"/>
</dbReference>
<name>A0ABP8Y7A6_9MICO</name>
<evidence type="ECO:0008006" key="3">
    <source>
        <dbReference type="Google" id="ProtNLM"/>
    </source>
</evidence>
<keyword evidence="2" id="KW-1185">Reference proteome</keyword>
<sequence>MPLTSTDITAAGVQLRRAAAELDDALGRLRLAALLDWRSPAADRCRSEVAALTGLLDADAATVSQALLVTAGCES</sequence>
<organism evidence="1 2">
    <name type="scientific">Isoptericola chiayiensis</name>
    <dbReference type="NCBI Taxonomy" id="579446"/>
    <lineage>
        <taxon>Bacteria</taxon>
        <taxon>Bacillati</taxon>
        <taxon>Actinomycetota</taxon>
        <taxon>Actinomycetes</taxon>
        <taxon>Micrococcales</taxon>
        <taxon>Promicromonosporaceae</taxon>
        <taxon>Isoptericola</taxon>
    </lineage>
</organism>
<accession>A0ABP8Y7A6</accession>
<proteinExistence type="predicted"/>
<dbReference type="RefSeq" id="WP_172150985.1">
    <property type="nucleotide sequence ID" value="NZ_BAABID010000006.1"/>
</dbReference>